<feature type="signal peptide" evidence="1">
    <location>
        <begin position="1"/>
        <end position="23"/>
    </location>
</feature>
<proteinExistence type="predicted"/>
<name>A0ABW7C198_9ACTN</name>
<dbReference type="RefSeq" id="WP_189851313.1">
    <property type="nucleotide sequence ID" value="NZ_BMVV01000016.1"/>
</dbReference>
<organism evidence="2 3">
    <name type="scientific">Streptomyces omiyaensis</name>
    <dbReference type="NCBI Taxonomy" id="68247"/>
    <lineage>
        <taxon>Bacteria</taxon>
        <taxon>Bacillati</taxon>
        <taxon>Actinomycetota</taxon>
        <taxon>Actinomycetes</taxon>
        <taxon>Kitasatosporales</taxon>
        <taxon>Streptomycetaceae</taxon>
        <taxon>Streptomyces</taxon>
    </lineage>
</organism>
<dbReference type="EMBL" id="JBICZW010000031">
    <property type="protein sequence ID" value="MFG3193540.1"/>
    <property type="molecule type" value="Genomic_DNA"/>
</dbReference>
<evidence type="ECO:0000313" key="2">
    <source>
        <dbReference type="EMBL" id="MFG3193540.1"/>
    </source>
</evidence>
<sequence length="119" mass="12686">MLRASTALLLALAPLTLPTPAGAVPLADAVERIPLADESRTGYTRDSFRHWNTGLNPADGCNTRKEAILAKAVEAPQVADHCALTGGSWLGEYDNMVVTSAARLDVDHFVPLAEVFDSK</sequence>
<comment type="caution">
    <text evidence="2">The sequence shown here is derived from an EMBL/GenBank/DDBJ whole genome shotgun (WGS) entry which is preliminary data.</text>
</comment>
<reference evidence="2 3" key="1">
    <citation type="submission" date="2024-10" db="EMBL/GenBank/DDBJ databases">
        <title>The Natural Products Discovery Center: Release of the First 8490 Sequenced Strains for Exploring Actinobacteria Biosynthetic Diversity.</title>
        <authorList>
            <person name="Kalkreuter E."/>
            <person name="Kautsar S.A."/>
            <person name="Yang D."/>
            <person name="Bader C.D."/>
            <person name="Teijaro C.N."/>
            <person name="Fluegel L."/>
            <person name="Davis C.M."/>
            <person name="Simpson J.R."/>
            <person name="Lauterbach L."/>
            <person name="Steele A.D."/>
            <person name="Gui C."/>
            <person name="Meng S."/>
            <person name="Li G."/>
            <person name="Viehrig K."/>
            <person name="Ye F."/>
            <person name="Su P."/>
            <person name="Kiefer A.F."/>
            <person name="Nichols A."/>
            <person name="Cepeda A.J."/>
            <person name="Yan W."/>
            <person name="Fan B."/>
            <person name="Jiang Y."/>
            <person name="Adhikari A."/>
            <person name="Zheng C.-J."/>
            <person name="Schuster L."/>
            <person name="Cowan T.M."/>
            <person name="Smanski M.J."/>
            <person name="Chevrette M.G."/>
            <person name="De Carvalho L.P.S."/>
            <person name="Shen B."/>
        </authorList>
    </citation>
    <scope>NUCLEOTIDE SEQUENCE [LARGE SCALE GENOMIC DNA]</scope>
    <source>
        <strain evidence="2 3">NPDC048229</strain>
    </source>
</reference>
<gene>
    <name evidence="2" type="ORF">ACGFYS_31945</name>
</gene>
<dbReference type="Proteomes" id="UP001604282">
    <property type="component" value="Unassembled WGS sequence"/>
</dbReference>
<keyword evidence="1" id="KW-0732">Signal</keyword>
<keyword evidence="3" id="KW-1185">Reference proteome</keyword>
<evidence type="ECO:0008006" key="4">
    <source>
        <dbReference type="Google" id="ProtNLM"/>
    </source>
</evidence>
<evidence type="ECO:0000313" key="3">
    <source>
        <dbReference type="Proteomes" id="UP001604282"/>
    </source>
</evidence>
<protein>
    <recommendedName>
        <fullName evidence="4">HNH endonuclease</fullName>
    </recommendedName>
</protein>
<feature type="chain" id="PRO_5046205568" description="HNH endonuclease" evidence="1">
    <location>
        <begin position="24"/>
        <end position="119"/>
    </location>
</feature>
<evidence type="ECO:0000256" key="1">
    <source>
        <dbReference type="SAM" id="SignalP"/>
    </source>
</evidence>
<accession>A0ABW7C198</accession>